<reference evidence="1 2" key="1">
    <citation type="journal article" date="2014" name="Nat. Commun.">
        <title>Molecular traces of alternative social organization in a termite genome.</title>
        <authorList>
            <person name="Terrapon N."/>
            <person name="Li C."/>
            <person name="Robertson H.M."/>
            <person name="Ji L."/>
            <person name="Meng X."/>
            <person name="Booth W."/>
            <person name="Chen Z."/>
            <person name="Childers C.P."/>
            <person name="Glastad K.M."/>
            <person name="Gokhale K."/>
            <person name="Gowin J."/>
            <person name="Gronenberg W."/>
            <person name="Hermansen R.A."/>
            <person name="Hu H."/>
            <person name="Hunt B.G."/>
            <person name="Huylmans A.K."/>
            <person name="Khalil S.M."/>
            <person name="Mitchell R.D."/>
            <person name="Munoz-Torres M.C."/>
            <person name="Mustard J.A."/>
            <person name="Pan H."/>
            <person name="Reese J.T."/>
            <person name="Scharf M.E."/>
            <person name="Sun F."/>
            <person name="Vogel H."/>
            <person name="Xiao J."/>
            <person name="Yang W."/>
            <person name="Yang Z."/>
            <person name="Yang Z."/>
            <person name="Zhou J."/>
            <person name="Zhu J."/>
            <person name="Brent C.S."/>
            <person name="Elsik C.G."/>
            <person name="Goodisman M.A."/>
            <person name="Liberles D.A."/>
            <person name="Roe R.M."/>
            <person name="Vargo E.L."/>
            <person name="Vilcinskas A."/>
            <person name="Wang J."/>
            <person name="Bornberg-Bauer E."/>
            <person name="Korb J."/>
            <person name="Zhang G."/>
            <person name="Liebig J."/>
        </authorList>
    </citation>
    <scope>NUCLEOTIDE SEQUENCE [LARGE SCALE GENOMIC DNA]</scope>
    <source>
        <tissue evidence="1">Whole organism</tissue>
    </source>
</reference>
<proteinExistence type="predicted"/>
<evidence type="ECO:0000313" key="2">
    <source>
        <dbReference type="Proteomes" id="UP000027135"/>
    </source>
</evidence>
<name>A0A067R8E8_ZOONE</name>
<sequence>MAHKYIIHMVYLVDAGKKCNPVGFNYFHHHVILKILHTVEHTLTEGKRRCVRLCSSKGK</sequence>
<dbReference type="InParanoid" id="A0A067R8E8"/>
<dbReference type="EMBL" id="KK852868">
    <property type="protein sequence ID" value="KDR14697.1"/>
    <property type="molecule type" value="Genomic_DNA"/>
</dbReference>
<protein>
    <submittedName>
        <fullName evidence="1">Uncharacterized protein</fullName>
    </submittedName>
</protein>
<organism evidence="1 2">
    <name type="scientific">Zootermopsis nevadensis</name>
    <name type="common">Dampwood termite</name>
    <dbReference type="NCBI Taxonomy" id="136037"/>
    <lineage>
        <taxon>Eukaryota</taxon>
        <taxon>Metazoa</taxon>
        <taxon>Ecdysozoa</taxon>
        <taxon>Arthropoda</taxon>
        <taxon>Hexapoda</taxon>
        <taxon>Insecta</taxon>
        <taxon>Pterygota</taxon>
        <taxon>Neoptera</taxon>
        <taxon>Polyneoptera</taxon>
        <taxon>Dictyoptera</taxon>
        <taxon>Blattodea</taxon>
        <taxon>Blattoidea</taxon>
        <taxon>Termitoidae</taxon>
        <taxon>Termopsidae</taxon>
        <taxon>Zootermopsis</taxon>
    </lineage>
</organism>
<dbReference type="AlphaFoldDB" id="A0A067R8E8"/>
<gene>
    <name evidence="1" type="ORF">L798_11469</name>
</gene>
<evidence type="ECO:0000313" key="1">
    <source>
        <dbReference type="EMBL" id="KDR14697.1"/>
    </source>
</evidence>
<accession>A0A067R8E8</accession>
<dbReference type="Proteomes" id="UP000027135">
    <property type="component" value="Unassembled WGS sequence"/>
</dbReference>
<keyword evidence="2" id="KW-1185">Reference proteome</keyword>